<dbReference type="SUPFAM" id="SSF53335">
    <property type="entry name" value="S-adenosyl-L-methionine-dependent methyltransferases"/>
    <property type="match status" value="1"/>
</dbReference>
<dbReference type="InterPro" id="IPR036388">
    <property type="entry name" value="WH-like_DNA-bd_sf"/>
</dbReference>
<comment type="caution">
    <text evidence="7">The sequence shown here is derived from an EMBL/GenBank/DDBJ whole genome shotgun (WGS) entry which is preliminary data.</text>
</comment>
<gene>
    <name evidence="7" type="ORF">BCF44_116150</name>
</gene>
<dbReference type="GO" id="GO:0046983">
    <property type="term" value="F:protein dimerization activity"/>
    <property type="evidence" value="ECO:0007669"/>
    <property type="project" value="InterPro"/>
</dbReference>
<reference evidence="7 8" key="1">
    <citation type="submission" date="2018-08" db="EMBL/GenBank/DDBJ databases">
        <title>Genomic Encyclopedia of Archaeal and Bacterial Type Strains, Phase II (KMG-II): from individual species to whole genera.</title>
        <authorList>
            <person name="Goeker M."/>
        </authorList>
    </citation>
    <scope>NUCLEOTIDE SEQUENCE [LARGE SCALE GENOMIC DNA]</scope>
    <source>
        <strain evidence="7 8">DSM 45791</strain>
    </source>
</reference>
<dbReference type="PIRSF" id="PIRSF005739">
    <property type="entry name" value="O-mtase"/>
    <property type="match status" value="1"/>
</dbReference>
<evidence type="ECO:0000259" key="6">
    <source>
        <dbReference type="Pfam" id="PF08100"/>
    </source>
</evidence>
<dbReference type="PROSITE" id="PS51683">
    <property type="entry name" value="SAM_OMT_II"/>
    <property type="match status" value="1"/>
</dbReference>
<dbReference type="InterPro" id="IPR001077">
    <property type="entry name" value="COMT_C"/>
</dbReference>
<keyword evidence="8" id="KW-1185">Reference proteome</keyword>
<feature type="domain" description="O-methyltransferase dimerisation" evidence="6">
    <location>
        <begin position="1"/>
        <end position="66"/>
    </location>
</feature>
<dbReference type="Pfam" id="PF00891">
    <property type="entry name" value="Methyltransf_2"/>
    <property type="match status" value="1"/>
</dbReference>
<dbReference type="SUPFAM" id="SSF46785">
    <property type="entry name" value="Winged helix' DNA-binding domain"/>
    <property type="match status" value="1"/>
</dbReference>
<dbReference type="Gene3D" id="1.10.10.10">
    <property type="entry name" value="Winged helix-like DNA-binding domain superfamily/Winged helix DNA-binding domain"/>
    <property type="match status" value="1"/>
</dbReference>
<dbReference type="InterPro" id="IPR036390">
    <property type="entry name" value="WH_DNA-bd_sf"/>
</dbReference>
<accession>A0A3E0H0X5</accession>
<dbReference type="GO" id="GO:0008171">
    <property type="term" value="F:O-methyltransferase activity"/>
    <property type="evidence" value="ECO:0007669"/>
    <property type="project" value="InterPro"/>
</dbReference>
<dbReference type="AlphaFoldDB" id="A0A3E0H0X5"/>
<protein>
    <submittedName>
        <fullName evidence="7">Methyltransferase family protein</fullName>
    </submittedName>
</protein>
<sequence>MALRVAVTLGLPDRLREPATADHLATELEASPVGLELLLSHLTTLGILDSTDEGFHTTDFGETLCTDAGNGLTNFLHLDMAGGRSEMAFVELRHSVTTGEPGYARHFGADFWTDLDRNRDLREQFDQQMVQRFQQTLPPIVANYDWGRFASIVDVGGGNGTVLAAILDANEKTTGKVVELEPTAAAANKRFAERGLDSRAEAVEGSFFDPLPAGAQAYLLADILHDWDDDHAHRILARCAEAAAPDGRVLILEAVRGRMSTTAFDLAMFVIFAGRERRVEEFETLAAAHGLALVTVTDVSDERCLLEFRRVS</sequence>
<dbReference type="Gene3D" id="3.40.50.150">
    <property type="entry name" value="Vaccinia Virus protein VP39"/>
    <property type="match status" value="1"/>
</dbReference>
<dbReference type="Pfam" id="PF08100">
    <property type="entry name" value="Dimerisation"/>
    <property type="match status" value="1"/>
</dbReference>
<proteinExistence type="predicted"/>
<dbReference type="InterPro" id="IPR029063">
    <property type="entry name" value="SAM-dependent_MTases_sf"/>
</dbReference>
<dbReference type="InterPro" id="IPR012967">
    <property type="entry name" value="COMT_dimerisation"/>
</dbReference>
<evidence type="ECO:0000259" key="5">
    <source>
        <dbReference type="Pfam" id="PF00891"/>
    </source>
</evidence>
<feature type="domain" description="O-methyltransferase C-terminal" evidence="5">
    <location>
        <begin position="89"/>
        <end position="290"/>
    </location>
</feature>
<dbReference type="CDD" id="cd02440">
    <property type="entry name" value="AdoMet_MTases"/>
    <property type="match status" value="1"/>
</dbReference>
<evidence type="ECO:0000256" key="2">
    <source>
        <dbReference type="ARBA" id="ARBA00022679"/>
    </source>
</evidence>
<dbReference type="PANTHER" id="PTHR43712:SF2">
    <property type="entry name" value="O-METHYLTRANSFERASE CICE"/>
    <property type="match status" value="1"/>
</dbReference>
<feature type="active site" description="Proton acceptor" evidence="4">
    <location>
        <position position="225"/>
    </location>
</feature>
<dbReference type="EMBL" id="QUNO01000016">
    <property type="protein sequence ID" value="REH36281.1"/>
    <property type="molecule type" value="Genomic_DNA"/>
</dbReference>
<keyword evidence="1 7" id="KW-0489">Methyltransferase</keyword>
<dbReference type="InterPro" id="IPR016461">
    <property type="entry name" value="COMT-like"/>
</dbReference>
<dbReference type="Proteomes" id="UP000256269">
    <property type="component" value="Unassembled WGS sequence"/>
</dbReference>
<organism evidence="7 8">
    <name type="scientific">Kutzneria buriramensis</name>
    <dbReference type="NCBI Taxonomy" id="1045776"/>
    <lineage>
        <taxon>Bacteria</taxon>
        <taxon>Bacillati</taxon>
        <taxon>Actinomycetota</taxon>
        <taxon>Actinomycetes</taxon>
        <taxon>Pseudonocardiales</taxon>
        <taxon>Pseudonocardiaceae</taxon>
        <taxon>Kutzneria</taxon>
    </lineage>
</organism>
<evidence type="ECO:0000313" key="7">
    <source>
        <dbReference type="EMBL" id="REH36281.1"/>
    </source>
</evidence>
<evidence type="ECO:0000256" key="1">
    <source>
        <dbReference type="ARBA" id="ARBA00022603"/>
    </source>
</evidence>
<dbReference type="Gene3D" id="1.10.287.1350">
    <property type="match status" value="1"/>
</dbReference>
<keyword evidence="3" id="KW-0949">S-adenosyl-L-methionine</keyword>
<dbReference type="PANTHER" id="PTHR43712">
    <property type="entry name" value="PUTATIVE (AFU_ORTHOLOGUE AFUA_4G14580)-RELATED"/>
    <property type="match status" value="1"/>
</dbReference>
<name>A0A3E0H0X5_9PSEU</name>
<keyword evidence="2 7" id="KW-0808">Transferase</keyword>
<evidence type="ECO:0000256" key="3">
    <source>
        <dbReference type="ARBA" id="ARBA00022691"/>
    </source>
</evidence>
<evidence type="ECO:0000256" key="4">
    <source>
        <dbReference type="PIRSR" id="PIRSR005739-1"/>
    </source>
</evidence>
<dbReference type="GO" id="GO:0032259">
    <property type="term" value="P:methylation"/>
    <property type="evidence" value="ECO:0007669"/>
    <property type="project" value="UniProtKB-KW"/>
</dbReference>
<evidence type="ECO:0000313" key="8">
    <source>
        <dbReference type="Proteomes" id="UP000256269"/>
    </source>
</evidence>